<evidence type="ECO:0000313" key="3">
    <source>
        <dbReference type="WBParaSite" id="HPLM_0001247501-mRNA-1"/>
    </source>
</evidence>
<dbReference type="PANTHER" id="PTHR33332">
    <property type="entry name" value="REVERSE TRANSCRIPTASE DOMAIN-CONTAINING PROTEIN"/>
    <property type="match status" value="1"/>
</dbReference>
<accession>A0A0N4WMN0</accession>
<keyword evidence="2" id="KW-1185">Reference proteome</keyword>
<dbReference type="OrthoDB" id="5865536at2759"/>
<reference evidence="1 2" key="2">
    <citation type="submission" date="2018-11" db="EMBL/GenBank/DDBJ databases">
        <authorList>
            <consortium name="Pathogen Informatics"/>
        </authorList>
    </citation>
    <scope>NUCLEOTIDE SEQUENCE [LARGE SCALE GENOMIC DNA]</scope>
    <source>
        <strain evidence="1 2">MHpl1</strain>
    </source>
</reference>
<evidence type="ECO:0000313" key="1">
    <source>
        <dbReference type="EMBL" id="VDO45748.1"/>
    </source>
</evidence>
<dbReference type="STRING" id="6290.A0A0N4WMN0"/>
<proteinExistence type="predicted"/>
<dbReference type="Proteomes" id="UP000268014">
    <property type="component" value="Unassembled WGS sequence"/>
</dbReference>
<evidence type="ECO:0000313" key="2">
    <source>
        <dbReference type="Proteomes" id="UP000268014"/>
    </source>
</evidence>
<dbReference type="OMA" id="IMELNEW"/>
<gene>
    <name evidence="1" type="ORF">HPLM_LOCUS12467</name>
</gene>
<dbReference type="EMBL" id="UZAF01017874">
    <property type="protein sequence ID" value="VDO45748.1"/>
    <property type="molecule type" value="Genomic_DNA"/>
</dbReference>
<dbReference type="AlphaFoldDB" id="A0A0N4WMN0"/>
<protein>
    <submittedName>
        <fullName evidence="3">Reverse transcriptase domain-containing protein</fullName>
    </submittedName>
</protein>
<name>A0A0N4WMN0_HAEPC</name>
<sequence>MTVRVGCVNSYRHHYMSGAPQVGAMSPSLFILHTIELTQMLKVSVNVGVQVNADDVKIYEWYNQNNRDEVCRASQQSLEKLISWAMDLDLVVNLDKCCVLHRGGGVARDFYVTGVMLEKCENVNDLGILIDGKLKFSIHICSVVSKDCSSLFTIFPNVHA</sequence>
<reference evidence="3" key="1">
    <citation type="submission" date="2017-02" db="UniProtKB">
        <authorList>
            <consortium name="WormBaseParasite"/>
        </authorList>
    </citation>
    <scope>IDENTIFICATION</scope>
</reference>
<dbReference type="WBParaSite" id="HPLM_0001247501-mRNA-1">
    <property type="protein sequence ID" value="HPLM_0001247501-mRNA-1"/>
    <property type="gene ID" value="HPLM_0001247501"/>
</dbReference>
<organism evidence="3">
    <name type="scientific">Haemonchus placei</name>
    <name type="common">Barber's pole worm</name>
    <dbReference type="NCBI Taxonomy" id="6290"/>
    <lineage>
        <taxon>Eukaryota</taxon>
        <taxon>Metazoa</taxon>
        <taxon>Ecdysozoa</taxon>
        <taxon>Nematoda</taxon>
        <taxon>Chromadorea</taxon>
        <taxon>Rhabditida</taxon>
        <taxon>Rhabditina</taxon>
        <taxon>Rhabditomorpha</taxon>
        <taxon>Strongyloidea</taxon>
        <taxon>Trichostrongylidae</taxon>
        <taxon>Haemonchus</taxon>
    </lineage>
</organism>